<organism evidence="1 2">
    <name type="scientific">Candidatus Roizmanbacteria bacterium RIFCSPHIGHO2_12_FULL_41_11</name>
    <dbReference type="NCBI Taxonomy" id="1802052"/>
    <lineage>
        <taxon>Bacteria</taxon>
        <taxon>Candidatus Roizmaniibacteriota</taxon>
    </lineage>
</organism>
<dbReference type="GO" id="GO:0005829">
    <property type="term" value="C:cytosol"/>
    <property type="evidence" value="ECO:0007669"/>
    <property type="project" value="TreeGrafter"/>
</dbReference>
<dbReference type="EMBL" id="MGAC01000004">
    <property type="protein sequence ID" value="OGK38718.1"/>
    <property type="molecule type" value="Genomic_DNA"/>
</dbReference>
<dbReference type="GO" id="GO:0000287">
    <property type="term" value="F:magnesium ion binding"/>
    <property type="evidence" value="ECO:0007669"/>
    <property type="project" value="TreeGrafter"/>
</dbReference>
<comment type="caution">
    <text evidence="1">The sequence shown here is derived from an EMBL/GenBank/DDBJ whole genome shotgun (WGS) entry which is preliminary data.</text>
</comment>
<dbReference type="NCBIfam" id="TIGR01484">
    <property type="entry name" value="HAD-SF-IIB"/>
    <property type="match status" value="1"/>
</dbReference>
<evidence type="ECO:0008006" key="3">
    <source>
        <dbReference type="Google" id="ProtNLM"/>
    </source>
</evidence>
<sequence>MKYKALITDFDFTLANANLEISEIVKAAIKQLVKKNIYVSIATGRPYYGIIKTVVQELQLTAPQINCGGAMIVDPNTGKIIWKEFIPAEVAKDLVGYLKSRKIYIALETSEAIFTSDGKELKSYPCLNYKHIKDLQIKEEIPKILISAWAMRYTKEHALTIEKDLNNRYKNLHITKISIPVGFGFDITSIKATKHLAVLEYLKLTRLKREAVVGVGDGYNDYPLLIACGARVAMGNAPQELKDIADFVAPPQNQNGILAVIEKYF</sequence>
<evidence type="ECO:0000313" key="1">
    <source>
        <dbReference type="EMBL" id="OGK38718.1"/>
    </source>
</evidence>
<dbReference type="Gene3D" id="3.40.50.1000">
    <property type="entry name" value="HAD superfamily/HAD-like"/>
    <property type="match status" value="1"/>
</dbReference>
<dbReference type="InterPro" id="IPR023214">
    <property type="entry name" value="HAD_sf"/>
</dbReference>
<evidence type="ECO:0000313" key="2">
    <source>
        <dbReference type="Proteomes" id="UP000176803"/>
    </source>
</evidence>
<protein>
    <recommendedName>
        <fullName evidence="3">Haloacid dehalogenase</fullName>
    </recommendedName>
</protein>
<dbReference type="GO" id="GO:0016791">
    <property type="term" value="F:phosphatase activity"/>
    <property type="evidence" value="ECO:0007669"/>
    <property type="project" value="TreeGrafter"/>
</dbReference>
<dbReference type="InterPro" id="IPR036412">
    <property type="entry name" value="HAD-like_sf"/>
</dbReference>
<dbReference type="PANTHER" id="PTHR10000">
    <property type="entry name" value="PHOSPHOSERINE PHOSPHATASE"/>
    <property type="match status" value="1"/>
</dbReference>
<name>A0A1F7I5R6_9BACT</name>
<dbReference type="InterPro" id="IPR000150">
    <property type="entry name" value="Cof"/>
</dbReference>
<dbReference type="Gene3D" id="3.30.1240.10">
    <property type="match status" value="1"/>
</dbReference>
<accession>A0A1F7I5R6</accession>
<dbReference type="SUPFAM" id="SSF56784">
    <property type="entry name" value="HAD-like"/>
    <property type="match status" value="1"/>
</dbReference>
<proteinExistence type="predicted"/>
<dbReference type="Proteomes" id="UP000176803">
    <property type="component" value="Unassembled WGS sequence"/>
</dbReference>
<dbReference type="Pfam" id="PF08282">
    <property type="entry name" value="Hydrolase_3"/>
    <property type="match status" value="1"/>
</dbReference>
<gene>
    <name evidence="1" type="ORF">A3F03_02690</name>
</gene>
<dbReference type="SFLD" id="SFLDS00003">
    <property type="entry name" value="Haloacid_Dehalogenase"/>
    <property type="match status" value="1"/>
</dbReference>
<dbReference type="AlphaFoldDB" id="A0A1F7I5R6"/>
<dbReference type="InterPro" id="IPR006379">
    <property type="entry name" value="HAD-SF_hydro_IIB"/>
</dbReference>
<dbReference type="SFLD" id="SFLDG01140">
    <property type="entry name" value="C2.B:_Phosphomannomutase_and_P"/>
    <property type="match status" value="1"/>
</dbReference>
<dbReference type="PANTHER" id="PTHR10000:SF8">
    <property type="entry name" value="HAD SUPERFAMILY HYDROLASE-LIKE, TYPE 3"/>
    <property type="match status" value="1"/>
</dbReference>
<reference evidence="1 2" key="1">
    <citation type="journal article" date="2016" name="Nat. Commun.">
        <title>Thousands of microbial genomes shed light on interconnected biogeochemical processes in an aquifer system.</title>
        <authorList>
            <person name="Anantharaman K."/>
            <person name="Brown C.T."/>
            <person name="Hug L.A."/>
            <person name="Sharon I."/>
            <person name="Castelle C.J."/>
            <person name="Probst A.J."/>
            <person name="Thomas B.C."/>
            <person name="Singh A."/>
            <person name="Wilkins M.J."/>
            <person name="Karaoz U."/>
            <person name="Brodie E.L."/>
            <person name="Williams K.H."/>
            <person name="Hubbard S.S."/>
            <person name="Banfield J.F."/>
        </authorList>
    </citation>
    <scope>NUCLEOTIDE SEQUENCE [LARGE SCALE GENOMIC DNA]</scope>
</reference>
<dbReference type="NCBIfam" id="TIGR00099">
    <property type="entry name" value="Cof-subfamily"/>
    <property type="match status" value="1"/>
</dbReference>